<dbReference type="RefSeq" id="WP_176817976.1">
    <property type="nucleotide sequence ID" value="NZ_JABXWP010000008.1"/>
</dbReference>
<proteinExistence type="predicted"/>
<sequence>MAILPKIAVIEKPAQKSTCQNLDGDGQSPIITFMATYVLAYAHNALTGAEVCV</sequence>
<dbReference type="AntiFam" id="ANF00266">
    <property type="entry name" value="DNA repeat translations related to WP_020751851.1"/>
</dbReference>
<organism evidence="1 2">
    <name type="scientific">Lacticaseibacillus rhamnosus</name>
    <name type="common">Lactobacillus rhamnosus</name>
    <dbReference type="NCBI Taxonomy" id="47715"/>
    <lineage>
        <taxon>Bacteria</taxon>
        <taxon>Bacillati</taxon>
        <taxon>Bacillota</taxon>
        <taxon>Bacilli</taxon>
        <taxon>Lactobacillales</taxon>
        <taxon>Lactobacillaceae</taxon>
        <taxon>Lacticaseibacillus</taxon>
    </lineage>
</organism>
<name>A0A7Y7UJU3_LACRH</name>
<evidence type="ECO:0000313" key="2">
    <source>
        <dbReference type="Proteomes" id="UP000542889"/>
    </source>
</evidence>
<evidence type="ECO:0000313" key="1">
    <source>
        <dbReference type="EMBL" id="NVO88166.1"/>
    </source>
</evidence>
<comment type="caution">
    <text evidence="1">The sequence shown here is derived from an EMBL/GenBank/DDBJ whole genome shotgun (WGS) entry which is preliminary data.</text>
</comment>
<dbReference type="EMBL" id="JABXWP010000008">
    <property type="protein sequence ID" value="NVO88166.1"/>
    <property type="molecule type" value="Genomic_DNA"/>
</dbReference>
<dbReference type="Proteomes" id="UP000542889">
    <property type="component" value="Unassembled WGS sequence"/>
</dbReference>
<reference evidence="1 2" key="1">
    <citation type="submission" date="2020-06" db="EMBL/GenBank/DDBJ databases">
        <title>Lactobacillus rhamnosus QC,genome.</title>
        <authorList>
            <person name="Yi H."/>
            <person name="Jin M."/>
        </authorList>
    </citation>
    <scope>NUCLEOTIDE SEQUENCE [LARGE SCALE GENOMIC DNA]</scope>
    <source>
        <strain evidence="1 2">QC</strain>
    </source>
</reference>
<dbReference type="NCBIfam" id="NF040509">
    <property type="entry name" value="Lacto_palin_RPT"/>
    <property type="match status" value="1"/>
</dbReference>
<dbReference type="AlphaFoldDB" id="A0A7Y7UJU3"/>
<gene>
    <name evidence="1" type="ORF">HWN39_06580</name>
</gene>
<protein>
    <submittedName>
        <fullName evidence="1">Malolactic regulator</fullName>
    </submittedName>
</protein>
<accession>A0A7Y7UJU3</accession>